<dbReference type="AlphaFoldDB" id="A0A510DYA6"/>
<dbReference type="Gene3D" id="1.10.10.10">
    <property type="entry name" value="Winged helix-like DNA-binding domain superfamily/Winged helix DNA-binding domain"/>
    <property type="match status" value="1"/>
</dbReference>
<reference evidence="5" key="1">
    <citation type="submission" date="2018-09" db="EMBL/GenBank/DDBJ databases">
        <title>Complete Genome Sequencing of Sulfolobus sp. JCM 16834.</title>
        <authorList>
            <person name="Kato S."/>
            <person name="Itoh T."/>
            <person name="Ohkuma M."/>
        </authorList>
    </citation>
    <scope>NUCLEOTIDE SEQUENCE [LARGE SCALE GENOMIC DNA]</scope>
    <source>
        <strain evidence="5">IC-007</strain>
    </source>
</reference>
<dbReference type="EMBL" id="AP018930">
    <property type="protein sequence ID" value="BBG27988.1"/>
    <property type="molecule type" value="Genomic_DNA"/>
</dbReference>
<protein>
    <recommendedName>
        <fullName evidence="1">ArnR1-like winged helix-turn-helix domain-containing protein</fullName>
    </recommendedName>
</protein>
<feature type="domain" description="ArnR1-like winged helix-turn-helix" evidence="1">
    <location>
        <begin position="1"/>
        <end position="68"/>
    </location>
</feature>
<evidence type="ECO:0000313" key="5">
    <source>
        <dbReference type="Proteomes" id="UP000325030"/>
    </source>
</evidence>
<evidence type="ECO:0000313" key="3">
    <source>
        <dbReference type="EMBL" id="BBG27988.1"/>
    </source>
</evidence>
<dbReference type="Pfam" id="PF14947">
    <property type="entry name" value="HTH_45"/>
    <property type="match status" value="1"/>
</dbReference>
<accession>A0A510E757</accession>
<dbReference type="EMBL" id="AP018929">
    <property type="protein sequence ID" value="BBG25195.1"/>
    <property type="molecule type" value="Genomic_DNA"/>
</dbReference>
<dbReference type="STRING" id="1294262.GCA_001316085_01410"/>
<dbReference type="InterPro" id="IPR038723">
    <property type="entry name" value="ArnR1-like_HTH"/>
</dbReference>
<evidence type="ECO:0000313" key="2">
    <source>
        <dbReference type="EMBL" id="BBG25195.1"/>
    </source>
</evidence>
<evidence type="ECO:0000313" key="4">
    <source>
        <dbReference type="Proteomes" id="UP000322983"/>
    </source>
</evidence>
<dbReference type="KEGG" id="step:IC006_2530"/>
<dbReference type="SUPFAM" id="SSF46785">
    <property type="entry name" value="Winged helix' DNA-binding domain"/>
    <property type="match status" value="1"/>
</dbReference>
<dbReference type="Proteomes" id="UP000322983">
    <property type="component" value="Chromosome"/>
</dbReference>
<dbReference type="Proteomes" id="UP000325030">
    <property type="component" value="Chromosome"/>
</dbReference>
<dbReference type="InterPro" id="IPR036388">
    <property type="entry name" value="WH-like_DNA-bd_sf"/>
</dbReference>
<evidence type="ECO:0000259" key="1">
    <source>
        <dbReference type="Pfam" id="PF14947"/>
    </source>
</evidence>
<keyword evidence="4" id="KW-1185">Reference proteome</keyword>
<gene>
    <name evidence="2" type="ORF">IC006_2530</name>
    <name evidence="3" type="ORF">IC007_2543</name>
</gene>
<organism evidence="2 4">
    <name type="scientific">Sulfuracidifex tepidarius</name>
    <dbReference type="NCBI Taxonomy" id="1294262"/>
    <lineage>
        <taxon>Archaea</taxon>
        <taxon>Thermoproteota</taxon>
        <taxon>Thermoprotei</taxon>
        <taxon>Sulfolobales</taxon>
        <taxon>Sulfolobaceae</taxon>
        <taxon>Sulfuracidifex</taxon>
    </lineage>
</organism>
<sequence length="98" mass="11340">MEIILAMSSGQETRASIIKTLRINSMIFEKYINSLEKKGIVKQKGDSYFELTEKGKNIAIKIKKLYEISQSINFIEEEVRRYLEMTDSEELKGSNRTA</sequence>
<proteinExistence type="predicted"/>
<dbReference type="InterPro" id="IPR036390">
    <property type="entry name" value="WH_DNA-bd_sf"/>
</dbReference>
<name>A0A510DYA6_9CREN</name>
<reference evidence="2 4" key="2">
    <citation type="journal article" date="2020" name="Int. J. Syst. Evol. Microbiol.">
        <title>Sulfuracidifex tepidarius gen. nov., sp. nov. and transfer of Sulfolobus metallicus Huber and Stetter 1992 to the genus Sulfuracidifex as Sulfuracidifex metallicus comb. nov.</title>
        <authorList>
            <person name="Itoh T."/>
            <person name="Miura T."/>
            <person name="Sakai H.D."/>
            <person name="Kato S."/>
            <person name="Ohkuma M."/>
            <person name="Takashina T."/>
        </authorList>
    </citation>
    <scope>NUCLEOTIDE SEQUENCE [LARGE SCALE GENOMIC DNA]</scope>
    <source>
        <strain evidence="2 4">IC-006</strain>
        <strain evidence="3">IC-007</strain>
    </source>
</reference>
<accession>A0A510DYA6</accession>